<protein>
    <submittedName>
        <fullName evidence="2">Uncharacterized protein</fullName>
    </submittedName>
</protein>
<keyword evidence="1" id="KW-0812">Transmembrane</keyword>
<evidence type="ECO:0000256" key="1">
    <source>
        <dbReference type="SAM" id="Phobius"/>
    </source>
</evidence>
<name>A0A916VVZ2_9HYPH</name>
<gene>
    <name evidence="2" type="ORF">GCM10011499_12480</name>
</gene>
<comment type="caution">
    <text evidence="2">The sequence shown here is derived from an EMBL/GenBank/DDBJ whole genome shotgun (WGS) entry which is preliminary data.</text>
</comment>
<accession>A0A916VVZ2</accession>
<dbReference type="RefSeq" id="WP_280516101.1">
    <property type="nucleotide sequence ID" value="NZ_BMKB01000002.1"/>
</dbReference>
<sequence length="44" mass="4715">MPADAIWFVALALGAFGAFGLALGYVNFIASDKAITAEQERNRQ</sequence>
<dbReference type="EMBL" id="BMKB01000002">
    <property type="protein sequence ID" value="GGA44333.1"/>
    <property type="molecule type" value="Genomic_DNA"/>
</dbReference>
<keyword evidence="3" id="KW-1185">Reference proteome</keyword>
<keyword evidence="1" id="KW-0472">Membrane</keyword>
<dbReference type="Proteomes" id="UP000596977">
    <property type="component" value="Unassembled WGS sequence"/>
</dbReference>
<evidence type="ECO:0000313" key="3">
    <source>
        <dbReference type="Proteomes" id="UP000596977"/>
    </source>
</evidence>
<proteinExistence type="predicted"/>
<keyword evidence="1" id="KW-1133">Transmembrane helix</keyword>
<organism evidence="2 3">
    <name type="scientific">Pelagibacterium lentulum</name>
    <dbReference type="NCBI Taxonomy" id="2029865"/>
    <lineage>
        <taxon>Bacteria</taxon>
        <taxon>Pseudomonadati</taxon>
        <taxon>Pseudomonadota</taxon>
        <taxon>Alphaproteobacteria</taxon>
        <taxon>Hyphomicrobiales</taxon>
        <taxon>Devosiaceae</taxon>
        <taxon>Pelagibacterium</taxon>
    </lineage>
</organism>
<reference evidence="2 3" key="1">
    <citation type="journal article" date="2014" name="Int. J. Syst. Evol. Microbiol.">
        <title>Complete genome sequence of Corynebacterium casei LMG S-19264T (=DSM 44701T), isolated from a smear-ripened cheese.</title>
        <authorList>
            <consortium name="US DOE Joint Genome Institute (JGI-PGF)"/>
            <person name="Walter F."/>
            <person name="Albersmeier A."/>
            <person name="Kalinowski J."/>
            <person name="Ruckert C."/>
        </authorList>
    </citation>
    <scope>NUCLEOTIDE SEQUENCE [LARGE SCALE GENOMIC DNA]</scope>
    <source>
        <strain evidence="2 3">CGMCC 1.15896</strain>
    </source>
</reference>
<feature type="transmembrane region" description="Helical" evidence="1">
    <location>
        <begin position="6"/>
        <end position="26"/>
    </location>
</feature>
<evidence type="ECO:0000313" key="2">
    <source>
        <dbReference type="EMBL" id="GGA44333.1"/>
    </source>
</evidence>
<dbReference type="AlphaFoldDB" id="A0A916VVZ2"/>